<proteinExistence type="predicted"/>
<evidence type="ECO:0000256" key="1">
    <source>
        <dbReference type="SAM" id="Coils"/>
    </source>
</evidence>
<feature type="region of interest" description="Disordered" evidence="2">
    <location>
        <begin position="295"/>
        <end position="330"/>
    </location>
</feature>
<reference evidence="3 4" key="1">
    <citation type="submission" date="2024-02" db="EMBL/GenBank/DDBJ databases">
        <authorList>
            <person name="Chen Y."/>
            <person name="Shah S."/>
            <person name="Dougan E. K."/>
            <person name="Thang M."/>
            <person name="Chan C."/>
        </authorList>
    </citation>
    <scope>NUCLEOTIDE SEQUENCE [LARGE SCALE GENOMIC DNA]</scope>
</reference>
<evidence type="ECO:0000313" key="4">
    <source>
        <dbReference type="Proteomes" id="UP001642464"/>
    </source>
</evidence>
<feature type="coiled-coil region" evidence="1">
    <location>
        <begin position="147"/>
        <end position="195"/>
    </location>
</feature>
<comment type="caution">
    <text evidence="3">The sequence shown here is derived from an EMBL/GenBank/DDBJ whole genome shotgun (WGS) entry which is preliminary data.</text>
</comment>
<protein>
    <submittedName>
        <fullName evidence="3">Uncharacterized protein</fullName>
    </submittedName>
</protein>
<feature type="region of interest" description="Disordered" evidence="2">
    <location>
        <begin position="53"/>
        <end position="128"/>
    </location>
</feature>
<evidence type="ECO:0000256" key="2">
    <source>
        <dbReference type="SAM" id="MobiDB-lite"/>
    </source>
</evidence>
<sequence length="507" mass="56961">MSVLSGESMNRVAASTALRSVILAATACSGASSTFSSAAEELAELRESFKRAQVRRSSSTPYLGNSRLKERDPESLSRIQSSNQAAQERADAALAAHKQTRQRMRKPRENGDSAFEAGAQESQTDLERSRKETAFAIAKTAEVRTELAASQLELTEAQQARRKLTEQTDSLNQLIQRTQAHAAILKDELTEARASEAGIHELWKEELSSLRSESEVTQLREELRDSRFGLQVLRDELEQSRSSHAAYLEDLKEELQQARSSELERIESFRDELRTRSDCIAELQARDADRRSEFESHLADARQQASRAKTEAQEARALATRNEEEHANEASQVASLKLSLARAEEALKAEKGRAAPAFDLAAAQARAAEVALGRREEATRRMLSSVFASQLESLLRQVMDAWRAAKAERLRLESVEKQTREVEMMRTQLQELRVQIKEAPSAKEQPSPTQEKDVVKMATELLKSEASQMLMMRKEEALRRWVSSFLASQTETLLLNMLRTWRSLSMG</sequence>
<accession>A0ABP0KEI3</accession>
<keyword evidence="1" id="KW-0175">Coiled coil</keyword>
<evidence type="ECO:0000313" key="3">
    <source>
        <dbReference type="EMBL" id="CAK9025213.1"/>
    </source>
</evidence>
<gene>
    <name evidence="3" type="ORF">SCF082_LOCUS16970</name>
</gene>
<dbReference type="Proteomes" id="UP001642464">
    <property type="component" value="Unassembled WGS sequence"/>
</dbReference>
<keyword evidence="4" id="KW-1185">Reference proteome</keyword>
<name>A0ABP0KEI3_9DINO</name>
<organism evidence="3 4">
    <name type="scientific">Durusdinium trenchii</name>
    <dbReference type="NCBI Taxonomy" id="1381693"/>
    <lineage>
        <taxon>Eukaryota</taxon>
        <taxon>Sar</taxon>
        <taxon>Alveolata</taxon>
        <taxon>Dinophyceae</taxon>
        <taxon>Suessiales</taxon>
        <taxon>Symbiodiniaceae</taxon>
        <taxon>Durusdinium</taxon>
    </lineage>
</organism>
<dbReference type="EMBL" id="CAXAMM010011113">
    <property type="protein sequence ID" value="CAK9025213.1"/>
    <property type="molecule type" value="Genomic_DNA"/>
</dbReference>